<dbReference type="PANTHER" id="PTHR38400">
    <property type="entry name" value="OS02G0317800 PROTEIN"/>
    <property type="match status" value="1"/>
</dbReference>
<accession>A0A7J8VZZ3</accession>
<sequence>MGSVSVLSPKKEGFSFPKSQMVDLCISFVTGLLLAQLNVSDKDKTHPMESKNNNLVLGFVVLAVFLISGVKSWTGEIHGRVVCDVCADSSIGPEDHVLEGAEVAVLCITKSGEVVNYQAFTNSKGIYTVAETMPESERWDACLARPISSFHDHCNHLGNGSTGIKFTYNHPSGHFHVIRPF</sequence>
<keyword evidence="1" id="KW-0812">Transmembrane</keyword>
<reference evidence="2 3" key="1">
    <citation type="journal article" date="2019" name="Genome Biol. Evol.">
        <title>Insights into the evolution of the New World diploid cottons (Gossypium, subgenus Houzingenia) based on genome sequencing.</title>
        <authorList>
            <person name="Grover C.E."/>
            <person name="Arick M.A. 2nd"/>
            <person name="Thrash A."/>
            <person name="Conover J.L."/>
            <person name="Sanders W.S."/>
            <person name="Peterson D.G."/>
            <person name="Frelichowski J.E."/>
            <person name="Scheffler J.A."/>
            <person name="Scheffler B.E."/>
            <person name="Wendel J.F."/>
        </authorList>
    </citation>
    <scope>NUCLEOTIDE SEQUENCE [LARGE SCALE GENOMIC DNA]</scope>
    <source>
        <strain evidence="2">57</strain>
        <tissue evidence="2">Leaf</tissue>
    </source>
</reference>
<feature type="transmembrane region" description="Helical" evidence="1">
    <location>
        <begin position="52"/>
        <end position="70"/>
    </location>
</feature>
<dbReference type="EMBL" id="JABFAB010000013">
    <property type="protein sequence ID" value="MBA0668367.1"/>
    <property type="molecule type" value="Genomic_DNA"/>
</dbReference>
<dbReference type="Pfam" id="PF01190">
    <property type="entry name" value="Pollen_Ole_e_1"/>
    <property type="match status" value="1"/>
</dbReference>
<evidence type="ECO:0000256" key="1">
    <source>
        <dbReference type="SAM" id="Phobius"/>
    </source>
</evidence>
<dbReference type="OrthoDB" id="1885095at2759"/>
<feature type="non-terminal residue" evidence="2">
    <location>
        <position position="1"/>
    </location>
</feature>
<feature type="transmembrane region" description="Helical" evidence="1">
    <location>
        <begin position="21"/>
        <end position="40"/>
    </location>
</feature>
<proteinExistence type="predicted"/>
<keyword evidence="1" id="KW-0472">Membrane</keyword>
<keyword evidence="1" id="KW-1133">Transmembrane helix</keyword>
<dbReference type="Proteomes" id="UP000593573">
    <property type="component" value="Unassembled WGS sequence"/>
</dbReference>
<name>A0A7J8VZZ3_9ROSI</name>
<evidence type="ECO:0008006" key="4">
    <source>
        <dbReference type="Google" id="ProtNLM"/>
    </source>
</evidence>
<keyword evidence="3" id="KW-1185">Reference proteome</keyword>
<evidence type="ECO:0000313" key="2">
    <source>
        <dbReference type="EMBL" id="MBA0668367.1"/>
    </source>
</evidence>
<organism evidence="2 3">
    <name type="scientific">Gossypium klotzschianum</name>
    <dbReference type="NCBI Taxonomy" id="34286"/>
    <lineage>
        <taxon>Eukaryota</taxon>
        <taxon>Viridiplantae</taxon>
        <taxon>Streptophyta</taxon>
        <taxon>Embryophyta</taxon>
        <taxon>Tracheophyta</taxon>
        <taxon>Spermatophyta</taxon>
        <taxon>Magnoliopsida</taxon>
        <taxon>eudicotyledons</taxon>
        <taxon>Gunneridae</taxon>
        <taxon>Pentapetalae</taxon>
        <taxon>rosids</taxon>
        <taxon>malvids</taxon>
        <taxon>Malvales</taxon>
        <taxon>Malvaceae</taxon>
        <taxon>Malvoideae</taxon>
        <taxon>Gossypium</taxon>
    </lineage>
</organism>
<evidence type="ECO:0000313" key="3">
    <source>
        <dbReference type="Proteomes" id="UP000593573"/>
    </source>
</evidence>
<protein>
    <recommendedName>
        <fullName evidence="4">Pollen Ole e 1 allergen and extensin family protein</fullName>
    </recommendedName>
</protein>
<dbReference type="AlphaFoldDB" id="A0A7J8VZZ3"/>
<gene>
    <name evidence="2" type="ORF">Goklo_001288</name>
</gene>
<comment type="caution">
    <text evidence="2">The sequence shown here is derived from an EMBL/GenBank/DDBJ whole genome shotgun (WGS) entry which is preliminary data.</text>
</comment>